<feature type="region of interest" description="Disordered" evidence="1">
    <location>
        <begin position="23"/>
        <end position="89"/>
    </location>
</feature>
<dbReference type="EMBL" id="JASCIQ010000002">
    <property type="protein sequence ID" value="MDI3402683.1"/>
    <property type="molecule type" value="Genomic_DNA"/>
</dbReference>
<dbReference type="Proteomes" id="UP001223978">
    <property type="component" value="Unassembled WGS sequence"/>
</dbReference>
<feature type="signal peptide" evidence="2">
    <location>
        <begin position="1"/>
        <end position="26"/>
    </location>
</feature>
<comment type="caution">
    <text evidence="3">The sequence shown here is derived from an EMBL/GenBank/DDBJ whole genome shotgun (WGS) entry which is preliminary data.</text>
</comment>
<evidence type="ECO:0000313" key="4">
    <source>
        <dbReference type="Proteomes" id="UP001223978"/>
    </source>
</evidence>
<reference evidence="3 4" key="1">
    <citation type="submission" date="2023-05" db="EMBL/GenBank/DDBJ databases">
        <title>Draft genome sequence of Streptomyces sp. B-S-A6 isolated from a cave soil in Thailand.</title>
        <authorList>
            <person name="Chamroensaksri N."/>
            <person name="Muangham S."/>
        </authorList>
    </citation>
    <scope>NUCLEOTIDE SEQUENCE [LARGE SCALE GENOMIC DNA]</scope>
    <source>
        <strain evidence="3 4">B-S-A6</strain>
    </source>
</reference>
<accession>A0ABT6S5I2</accession>
<feature type="compositionally biased region" description="Polar residues" evidence="1">
    <location>
        <begin position="207"/>
        <end position="217"/>
    </location>
</feature>
<keyword evidence="4" id="KW-1185">Reference proteome</keyword>
<feature type="chain" id="PRO_5045841016" description="Serine/threonine protein kinase" evidence="2">
    <location>
        <begin position="27"/>
        <end position="217"/>
    </location>
</feature>
<feature type="compositionally biased region" description="Low complexity" evidence="1">
    <location>
        <begin position="54"/>
        <end position="66"/>
    </location>
</feature>
<proteinExistence type="predicted"/>
<dbReference type="RefSeq" id="WP_282540635.1">
    <property type="nucleotide sequence ID" value="NZ_JASCIQ010000002.1"/>
</dbReference>
<name>A0ABT6S5I2_9ACTN</name>
<protein>
    <recommendedName>
        <fullName evidence="5">Serine/threonine protein kinase</fullName>
    </recommendedName>
</protein>
<organism evidence="3 4">
    <name type="scientific">Streptomyces cavernicola</name>
    <dbReference type="NCBI Taxonomy" id="3043613"/>
    <lineage>
        <taxon>Bacteria</taxon>
        <taxon>Bacillati</taxon>
        <taxon>Actinomycetota</taxon>
        <taxon>Actinomycetes</taxon>
        <taxon>Kitasatosporales</taxon>
        <taxon>Streptomycetaceae</taxon>
        <taxon>Streptomyces</taxon>
    </lineage>
</organism>
<gene>
    <name evidence="3" type="ORF">QIS96_02435</name>
</gene>
<sequence>MQRTRLAVLVAAVALTASLPLAGALAGPTSEGRTDRTEAARQASSDARKGAADPVPSDPSGSSGEPGRAGASAGAGVEEKAPGRTTGGGLLSGLGLTTAAQCGPELASPDGVEAQTCVLAQEGDTWARTYYRNATGERLRAVLTLMGPGGRTVQMHCAVGADDEPGACETPREPGRGEPAAYTAIAEFAAPQGAEGDEEERPLLLRSGSNSPHTPRS</sequence>
<evidence type="ECO:0008006" key="5">
    <source>
        <dbReference type="Google" id="ProtNLM"/>
    </source>
</evidence>
<evidence type="ECO:0000256" key="2">
    <source>
        <dbReference type="SAM" id="SignalP"/>
    </source>
</evidence>
<evidence type="ECO:0000313" key="3">
    <source>
        <dbReference type="EMBL" id="MDI3402683.1"/>
    </source>
</evidence>
<evidence type="ECO:0000256" key="1">
    <source>
        <dbReference type="SAM" id="MobiDB-lite"/>
    </source>
</evidence>
<feature type="region of interest" description="Disordered" evidence="1">
    <location>
        <begin position="190"/>
        <end position="217"/>
    </location>
</feature>
<keyword evidence="2" id="KW-0732">Signal</keyword>